<evidence type="ECO:0000256" key="1">
    <source>
        <dbReference type="SAM" id="SignalP"/>
    </source>
</evidence>
<dbReference type="Proteomes" id="UP001626537">
    <property type="component" value="Chromosome"/>
</dbReference>
<keyword evidence="3" id="KW-0378">Hydrolase</keyword>
<feature type="chain" id="PRO_5045466839" evidence="1">
    <location>
        <begin position="32"/>
        <end position="575"/>
    </location>
</feature>
<dbReference type="Pfam" id="PF07969">
    <property type="entry name" value="Amidohydro_3"/>
    <property type="match status" value="1"/>
</dbReference>
<organism evidence="3 4">
    <name type="scientific">Congregibacter variabilis</name>
    <dbReference type="NCBI Taxonomy" id="3081200"/>
    <lineage>
        <taxon>Bacteria</taxon>
        <taxon>Pseudomonadati</taxon>
        <taxon>Pseudomonadota</taxon>
        <taxon>Gammaproteobacteria</taxon>
        <taxon>Cellvibrionales</taxon>
        <taxon>Halieaceae</taxon>
        <taxon>Congregibacter</taxon>
    </lineage>
</organism>
<dbReference type="InterPro" id="IPR033932">
    <property type="entry name" value="YtcJ-like"/>
</dbReference>
<dbReference type="EC" id="3.5.-.-" evidence="3"/>
<proteinExistence type="predicted"/>
<dbReference type="PANTHER" id="PTHR22642">
    <property type="entry name" value="IMIDAZOLONEPROPIONASE"/>
    <property type="match status" value="1"/>
</dbReference>
<evidence type="ECO:0000313" key="3">
    <source>
        <dbReference type="EMBL" id="WOJ92830.1"/>
    </source>
</evidence>
<feature type="signal peptide" evidence="1">
    <location>
        <begin position="1"/>
        <end position="31"/>
    </location>
</feature>
<dbReference type="GO" id="GO:0016787">
    <property type="term" value="F:hydrolase activity"/>
    <property type="evidence" value="ECO:0007669"/>
    <property type="project" value="UniProtKB-KW"/>
</dbReference>
<evidence type="ECO:0000259" key="2">
    <source>
        <dbReference type="Pfam" id="PF07969"/>
    </source>
</evidence>
<reference evidence="3 4" key="1">
    <citation type="submission" date="2023-10" db="EMBL/GenBank/DDBJ databases">
        <title>Two novel species belonging to the OM43/NOR5 clade.</title>
        <authorList>
            <person name="Park M."/>
        </authorList>
    </citation>
    <scope>NUCLEOTIDE SEQUENCE [LARGE SCALE GENOMIC DNA]</scope>
    <source>
        <strain evidence="3 4">IMCC43200</strain>
    </source>
</reference>
<keyword evidence="4" id="KW-1185">Reference proteome</keyword>
<sequence length="575" mass="62396">MTKEFLFPGCSAKLAVIGLAGCLLGLPAALAAPDIIVVNGDVRTVDPDAPRVQAFAIENSRFTAVGSNADIRALADAGTQIIDAAGRTVTPGLIDSHSHMSGNAPVVAGVDLSYIVEKQSWLSLIKDADARLADGEWMTGGYWDHTLSDGEYPTRQMLDEIVPDRPIFLTHIDGHYGWVNSLALNIAGVSADTPVPAGGEIRIDPLTGEPTGILLEGAMSVVRDQIPPRSSALRREGLAKMQRYANSFGVTGLHQMGSLDDYLHIVENGDPTIRVWYGHYGLKAEPESWDEEIDAVLHKTADTARRVKATNKEQEVGPLLYAGFVKLINDGVLSAHTAVLMENYHDRPNWRGEYITEPDDLASLVHRVTAAGMPVAIHSIGDAAVRAALDAFESAKDNEVPAPNRVEHIELLHPDDVPRFKELGVVASMQPNHCTNAIAYVPVRVGAEREDRAYVWQSLLDGDATLVFGADYPTSPLSPLTQISDAVFRESPFGFYDGKPWHPEEAVNFDDALHAYTQAGADITPWKDQIGSISVGKWADFVVLSGKVPEPMNASFKKLVVDHTYFAGREVYAKP</sequence>
<dbReference type="PANTHER" id="PTHR22642:SF2">
    <property type="entry name" value="PROTEIN LONG AFTER FAR-RED 3"/>
    <property type="match status" value="1"/>
</dbReference>
<dbReference type="SUPFAM" id="SSF51556">
    <property type="entry name" value="Metallo-dependent hydrolases"/>
    <property type="match status" value="1"/>
</dbReference>
<protein>
    <submittedName>
        <fullName evidence="3">Amidohydrolase</fullName>
        <ecNumber evidence="3">3.5.-.-</ecNumber>
    </submittedName>
</protein>
<dbReference type="InterPro" id="IPR011059">
    <property type="entry name" value="Metal-dep_hydrolase_composite"/>
</dbReference>
<accession>A0ABZ0I110</accession>
<dbReference type="CDD" id="cd01300">
    <property type="entry name" value="YtcJ_like"/>
    <property type="match status" value="1"/>
</dbReference>
<dbReference type="Gene3D" id="2.30.40.10">
    <property type="entry name" value="Urease, subunit C, domain 1"/>
    <property type="match status" value="1"/>
</dbReference>
<feature type="domain" description="Amidohydrolase 3" evidence="2">
    <location>
        <begin position="80"/>
        <end position="572"/>
    </location>
</feature>
<dbReference type="RefSeq" id="WP_407347480.1">
    <property type="nucleotide sequence ID" value="NZ_CP136864.1"/>
</dbReference>
<dbReference type="InterPro" id="IPR032466">
    <property type="entry name" value="Metal_Hydrolase"/>
</dbReference>
<keyword evidence="1" id="KW-0732">Signal</keyword>
<dbReference type="Gene3D" id="3.10.310.70">
    <property type="match status" value="1"/>
</dbReference>
<dbReference type="Gene3D" id="3.20.20.140">
    <property type="entry name" value="Metal-dependent hydrolases"/>
    <property type="match status" value="1"/>
</dbReference>
<dbReference type="SUPFAM" id="SSF51338">
    <property type="entry name" value="Composite domain of metallo-dependent hydrolases"/>
    <property type="match status" value="1"/>
</dbReference>
<dbReference type="InterPro" id="IPR013108">
    <property type="entry name" value="Amidohydro_3"/>
</dbReference>
<evidence type="ECO:0000313" key="4">
    <source>
        <dbReference type="Proteomes" id="UP001626537"/>
    </source>
</evidence>
<name>A0ABZ0I110_9GAMM</name>
<dbReference type="EMBL" id="CP136864">
    <property type="protein sequence ID" value="WOJ92830.1"/>
    <property type="molecule type" value="Genomic_DNA"/>
</dbReference>
<gene>
    <name evidence="3" type="ORF">R0135_13690</name>
</gene>